<accession>A0AB34T8Y0</accession>
<keyword evidence="1" id="KW-0812">Transmembrane</keyword>
<organism evidence="2 3">
    <name type="scientific">Bifidobacterium animalis subsp. animalis MCC 0483</name>
    <dbReference type="NCBI Taxonomy" id="1365955"/>
    <lineage>
        <taxon>Bacteria</taxon>
        <taxon>Bacillati</taxon>
        <taxon>Actinomycetota</taxon>
        <taxon>Actinomycetes</taxon>
        <taxon>Bifidobacteriales</taxon>
        <taxon>Bifidobacteriaceae</taxon>
        <taxon>Bifidobacterium</taxon>
    </lineage>
</organism>
<feature type="transmembrane region" description="Helical" evidence="1">
    <location>
        <begin position="63"/>
        <end position="87"/>
    </location>
</feature>
<evidence type="ECO:0000256" key="1">
    <source>
        <dbReference type="SAM" id="Phobius"/>
    </source>
</evidence>
<evidence type="ECO:0000313" key="2">
    <source>
        <dbReference type="EMBL" id="KOA49564.1"/>
    </source>
</evidence>
<keyword evidence="1" id="KW-0472">Membrane</keyword>
<dbReference type="Proteomes" id="UP000037239">
    <property type="component" value="Unassembled WGS sequence"/>
</dbReference>
<name>A0AB34T8Y0_9BIFI</name>
<comment type="caution">
    <text evidence="2">The sequence shown here is derived from an EMBL/GenBank/DDBJ whole genome shotgun (WGS) entry which is preliminary data.</text>
</comment>
<proteinExistence type="predicted"/>
<sequence length="102" mass="11477">MYDILEEIFVMAGCVLLTLIGWQAVRDMGAAWWYWSLCGTLLLFAFVYRFEYIIHIPRMVARCLYIMFALVMVGLLLIALLSSIHVIPADSPLYVDGGAALG</sequence>
<evidence type="ECO:0000313" key="3">
    <source>
        <dbReference type="Proteomes" id="UP000037239"/>
    </source>
</evidence>
<keyword evidence="1" id="KW-1133">Transmembrane helix</keyword>
<protein>
    <submittedName>
        <fullName evidence="2">Uncharacterized protein</fullName>
    </submittedName>
</protein>
<gene>
    <name evidence="2" type="ORF">BAAM0483_05310</name>
</gene>
<dbReference type="AlphaFoldDB" id="A0AB34T8Y0"/>
<reference evidence="2 3" key="1">
    <citation type="journal article" date="2015" name="Int J Genomics">
        <title>Comparative Genomics Revealed Genetic Diversity and Species/Strain-Level Differences in Carbohydrate Metabolism of Three Probiotic Bifidobacterial Species.</title>
        <authorList>
            <person name="Odamaki T."/>
            <person name="Horigome A."/>
            <person name="Sugahara H."/>
            <person name="Hashikura N."/>
            <person name="Minami J."/>
            <person name="Xiao J.Z."/>
            <person name="Abe F."/>
        </authorList>
    </citation>
    <scope>NUCLEOTIDE SEQUENCE [LARGE SCALE GENOMIC DNA]</scope>
    <source>
        <strain evidence="2 3">MCC 0483</strain>
    </source>
</reference>
<dbReference type="EMBL" id="AWFK01000008">
    <property type="protein sequence ID" value="KOA49564.1"/>
    <property type="molecule type" value="Genomic_DNA"/>
</dbReference>
<feature type="transmembrane region" description="Helical" evidence="1">
    <location>
        <begin position="31"/>
        <end position="51"/>
    </location>
</feature>
<feature type="transmembrane region" description="Helical" evidence="1">
    <location>
        <begin position="7"/>
        <end position="25"/>
    </location>
</feature>